<dbReference type="InterPro" id="IPR023393">
    <property type="entry name" value="START-like_dom_sf"/>
</dbReference>
<dbReference type="SUPFAM" id="SSF55961">
    <property type="entry name" value="Bet v1-like"/>
    <property type="match status" value="1"/>
</dbReference>
<reference evidence="3" key="1">
    <citation type="submission" date="2024-06" db="EMBL/GenBank/DDBJ databases">
        <title>Sequencing and assembly of the genome of Dyadobacter sp. strain 676, a symbiont of Cyamopsis tetragonoloba.</title>
        <authorList>
            <person name="Guro P."/>
            <person name="Sazanova A."/>
            <person name="Kuznetsova I."/>
            <person name="Belimov A."/>
            <person name="Safronova V."/>
        </authorList>
    </citation>
    <scope>NUCLEOTIDE SEQUENCE</scope>
    <source>
        <strain evidence="3">676</strain>
    </source>
</reference>
<sequence>MPNIRQSLLIAATAKEVYDALTTSEGLSSWWTPGASAAAVLNSSASFPFGDSYLKKMRILELKPLEFVKWHCVQGDSEWVGTTIGFRLLESSNEKLLETHPEVRGQVEQSPAARGVLLTCQHDDWDSYTPMFAECSYTWGAVFEEFETVLRNR</sequence>
<dbReference type="AlphaFoldDB" id="A0AAU8FMD0"/>
<comment type="similarity">
    <text evidence="1">Belongs to the AHA1 family.</text>
</comment>
<dbReference type="Gene3D" id="3.30.530.20">
    <property type="match status" value="1"/>
</dbReference>
<organism evidence="3">
    <name type="scientific">Dyadobacter sp. 676</name>
    <dbReference type="NCBI Taxonomy" id="3088362"/>
    <lineage>
        <taxon>Bacteria</taxon>
        <taxon>Pseudomonadati</taxon>
        <taxon>Bacteroidota</taxon>
        <taxon>Cytophagia</taxon>
        <taxon>Cytophagales</taxon>
        <taxon>Spirosomataceae</taxon>
        <taxon>Dyadobacter</taxon>
    </lineage>
</organism>
<dbReference type="InterPro" id="IPR013538">
    <property type="entry name" value="ASHA1/2-like_C"/>
</dbReference>
<evidence type="ECO:0000256" key="1">
    <source>
        <dbReference type="ARBA" id="ARBA00006817"/>
    </source>
</evidence>
<feature type="domain" description="Activator of Hsp90 ATPase homologue 1/2-like C-terminal" evidence="2">
    <location>
        <begin position="12"/>
        <end position="148"/>
    </location>
</feature>
<gene>
    <name evidence="3" type="ORF">ABV298_00340</name>
</gene>
<accession>A0AAU8FMD0</accession>
<evidence type="ECO:0000259" key="2">
    <source>
        <dbReference type="Pfam" id="PF08327"/>
    </source>
</evidence>
<dbReference type="Pfam" id="PF08327">
    <property type="entry name" value="AHSA1"/>
    <property type="match status" value="1"/>
</dbReference>
<evidence type="ECO:0000313" key="3">
    <source>
        <dbReference type="EMBL" id="XCH24915.1"/>
    </source>
</evidence>
<name>A0AAU8FMD0_9BACT</name>
<dbReference type="RefSeq" id="WP_353720222.1">
    <property type="nucleotide sequence ID" value="NZ_CP159289.1"/>
</dbReference>
<dbReference type="EMBL" id="CP159289">
    <property type="protein sequence ID" value="XCH24915.1"/>
    <property type="molecule type" value="Genomic_DNA"/>
</dbReference>
<proteinExistence type="inferred from homology"/>
<protein>
    <submittedName>
        <fullName evidence="3">SRPBCC domain-containing protein</fullName>
    </submittedName>
</protein>